<sequence length="344" mass="38925">MKGIGWNVGSNSTLKFWSDNWVKDKSVRELIQGPICQAVQEITIEEMRQGGEWHWNAISFYLPPCIKGRIIATPIQIYGEKGDSMSWKASKDGEFTVASAYTLARPEEEHGDGFKGSWIWKIDSLPRICNFLWLCHHNSVPVMEVIVARGIDCEAVCPLCNSDAETIIHMLRDCPFAVAFWRKIGVPSDLKSTFSLDILKWLETNCVCNSLIKVKGCPWKTVFTFAVWSLWKHRNRVVFENTTLNPKLHDSCLKQAIEYVYCVGKSFRTIQVRYSNVKWNRPMGGWCKLNSDGASLGNPGRAGGGGLIRDHRGAWVRGYTRNIGFTTSVIAEFWALRDGLQLAL</sequence>
<dbReference type="InterPro" id="IPR036397">
    <property type="entry name" value="RNaseH_sf"/>
</dbReference>
<proteinExistence type="predicted"/>
<dbReference type="GO" id="GO:0004523">
    <property type="term" value="F:RNA-DNA hybrid ribonuclease activity"/>
    <property type="evidence" value="ECO:0007669"/>
    <property type="project" value="InterPro"/>
</dbReference>
<dbReference type="Gene3D" id="3.30.420.10">
    <property type="entry name" value="Ribonuclease H-like superfamily/Ribonuclease H"/>
    <property type="match status" value="1"/>
</dbReference>
<accession>A0AAW2D8G9</accession>
<dbReference type="AlphaFoldDB" id="A0AAW2D8G9"/>
<dbReference type="PANTHER" id="PTHR47074">
    <property type="entry name" value="BNAC02G40300D PROTEIN"/>
    <property type="match status" value="1"/>
</dbReference>
<dbReference type="InterPro" id="IPR012337">
    <property type="entry name" value="RNaseH-like_sf"/>
</dbReference>
<gene>
    <name evidence="2" type="ORF">SO802_008394</name>
</gene>
<comment type="caution">
    <text evidence="2">The sequence shown here is derived from an EMBL/GenBank/DDBJ whole genome shotgun (WGS) entry which is preliminary data.</text>
</comment>
<feature type="domain" description="RNase H type-1" evidence="1">
    <location>
        <begin position="283"/>
        <end position="344"/>
    </location>
</feature>
<dbReference type="InterPro" id="IPR044730">
    <property type="entry name" value="RNase_H-like_dom_plant"/>
</dbReference>
<dbReference type="Pfam" id="PF13966">
    <property type="entry name" value="zf-RVT"/>
    <property type="match status" value="1"/>
</dbReference>
<evidence type="ECO:0000259" key="1">
    <source>
        <dbReference type="PROSITE" id="PS50879"/>
    </source>
</evidence>
<dbReference type="SUPFAM" id="SSF53098">
    <property type="entry name" value="Ribonuclease H-like"/>
    <property type="match status" value="1"/>
</dbReference>
<dbReference type="EMBL" id="JAZDWU010000003">
    <property type="protein sequence ID" value="KAL0006892.1"/>
    <property type="molecule type" value="Genomic_DNA"/>
</dbReference>
<keyword evidence="3" id="KW-1185">Reference proteome</keyword>
<dbReference type="PANTHER" id="PTHR47074:SF11">
    <property type="entry name" value="REVERSE TRANSCRIPTASE-LIKE PROTEIN"/>
    <property type="match status" value="1"/>
</dbReference>
<name>A0AAW2D8G9_9ROSI</name>
<dbReference type="PROSITE" id="PS50879">
    <property type="entry name" value="RNASE_H_1"/>
    <property type="match status" value="1"/>
</dbReference>
<dbReference type="InterPro" id="IPR002156">
    <property type="entry name" value="RNaseH_domain"/>
</dbReference>
<organism evidence="2 3">
    <name type="scientific">Lithocarpus litseifolius</name>
    <dbReference type="NCBI Taxonomy" id="425828"/>
    <lineage>
        <taxon>Eukaryota</taxon>
        <taxon>Viridiplantae</taxon>
        <taxon>Streptophyta</taxon>
        <taxon>Embryophyta</taxon>
        <taxon>Tracheophyta</taxon>
        <taxon>Spermatophyta</taxon>
        <taxon>Magnoliopsida</taxon>
        <taxon>eudicotyledons</taxon>
        <taxon>Gunneridae</taxon>
        <taxon>Pentapetalae</taxon>
        <taxon>rosids</taxon>
        <taxon>fabids</taxon>
        <taxon>Fagales</taxon>
        <taxon>Fagaceae</taxon>
        <taxon>Lithocarpus</taxon>
    </lineage>
</organism>
<dbReference type="InterPro" id="IPR052929">
    <property type="entry name" value="RNase_H-like_EbsB-rel"/>
</dbReference>
<dbReference type="Pfam" id="PF13456">
    <property type="entry name" value="RVT_3"/>
    <property type="match status" value="1"/>
</dbReference>
<dbReference type="Proteomes" id="UP001459277">
    <property type="component" value="Unassembled WGS sequence"/>
</dbReference>
<dbReference type="CDD" id="cd06222">
    <property type="entry name" value="RNase_H_like"/>
    <property type="match status" value="1"/>
</dbReference>
<evidence type="ECO:0000313" key="3">
    <source>
        <dbReference type="Proteomes" id="UP001459277"/>
    </source>
</evidence>
<protein>
    <recommendedName>
        <fullName evidence="1">RNase H type-1 domain-containing protein</fullName>
    </recommendedName>
</protein>
<dbReference type="GO" id="GO:0003676">
    <property type="term" value="F:nucleic acid binding"/>
    <property type="evidence" value="ECO:0007669"/>
    <property type="project" value="InterPro"/>
</dbReference>
<reference evidence="2 3" key="1">
    <citation type="submission" date="2024-01" db="EMBL/GenBank/DDBJ databases">
        <title>A telomere-to-telomere, gap-free genome of sweet tea (Lithocarpus litseifolius).</title>
        <authorList>
            <person name="Zhou J."/>
        </authorList>
    </citation>
    <scope>NUCLEOTIDE SEQUENCE [LARGE SCALE GENOMIC DNA]</scope>
    <source>
        <strain evidence="2">Zhou-2022a</strain>
        <tissue evidence="2">Leaf</tissue>
    </source>
</reference>
<dbReference type="InterPro" id="IPR026960">
    <property type="entry name" value="RVT-Znf"/>
</dbReference>
<evidence type="ECO:0000313" key="2">
    <source>
        <dbReference type="EMBL" id="KAL0006892.1"/>
    </source>
</evidence>